<protein>
    <recommendedName>
        <fullName evidence="4">NUDIX hydrolase</fullName>
    </recommendedName>
</protein>
<evidence type="ECO:0000256" key="1">
    <source>
        <dbReference type="SAM" id="MobiDB-lite"/>
    </source>
</evidence>
<feature type="region of interest" description="Disordered" evidence="1">
    <location>
        <begin position="59"/>
        <end position="94"/>
    </location>
</feature>
<name>A0ABP8DTB5_9ACTN</name>
<keyword evidence="3" id="KW-1185">Reference proteome</keyword>
<sequence>MHAFRSVLLYRTPSAWRTTVLDAAGGMTCGELRGTPPDAPPEVARRVLEERLRSLPLWRSGRASGGDDSAPVGDLVWRQTGPDEWIAEPAETVG</sequence>
<gene>
    <name evidence="2" type="ORF">GCM10022255_105560</name>
</gene>
<comment type="caution">
    <text evidence="2">The sequence shown here is derived from an EMBL/GenBank/DDBJ whole genome shotgun (WGS) entry which is preliminary data.</text>
</comment>
<dbReference type="Proteomes" id="UP001500620">
    <property type="component" value="Unassembled WGS sequence"/>
</dbReference>
<evidence type="ECO:0000313" key="2">
    <source>
        <dbReference type="EMBL" id="GAA4263196.1"/>
    </source>
</evidence>
<proteinExistence type="predicted"/>
<organism evidence="2 3">
    <name type="scientific">Dactylosporangium darangshiense</name>
    <dbReference type="NCBI Taxonomy" id="579108"/>
    <lineage>
        <taxon>Bacteria</taxon>
        <taxon>Bacillati</taxon>
        <taxon>Actinomycetota</taxon>
        <taxon>Actinomycetes</taxon>
        <taxon>Micromonosporales</taxon>
        <taxon>Micromonosporaceae</taxon>
        <taxon>Dactylosporangium</taxon>
    </lineage>
</organism>
<accession>A0ABP8DTB5</accession>
<evidence type="ECO:0008006" key="4">
    <source>
        <dbReference type="Google" id="ProtNLM"/>
    </source>
</evidence>
<dbReference type="RefSeq" id="WP_345142087.1">
    <property type="nucleotide sequence ID" value="NZ_BAABAT010000063.1"/>
</dbReference>
<dbReference type="EMBL" id="BAABAT010000063">
    <property type="protein sequence ID" value="GAA4263196.1"/>
    <property type="molecule type" value="Genomic_DNA"/>
</dbReference>
<evidence type="ECO:0000313" key="3">
    <source>
        <dbReference type="Proteomes" id="UP001500620"/>
    </source>
</evidence>
<reference evidence="3" key="1">
    <citation type="journal article" date="2019" name="Int. J. Syst. Evol. Microbiol.">
        <title>The Global Catalogue of Microorganisms (GCM) 10K type strain sequencing project: providing services to taxonomists for standard genome sequencing and annotation.</title>
        <authorList>
            <consortium name="The Broad Institute Genomics Platform"/>
            <consortium name="The Broad Institute Genome Sequencing Center for Infectious Disease"/>
            <person name="Wu L."/>
            <person name="Ma J."/>
        </authorList>
    </citation>
    <scope>NUCLEOTIDE SEQUENCE [LARGE SCALE GENOMIC DNA]</scope>
    <source>
        <strain evidence="3">JCM 17441</strain>
    </source>
</reference>